<keyword evidence="2" id="KW-1185">Reference proteome</keyword>
<dbReference type="EMBL" id="CM046105">
    <property type="protein sequence ID" value="KAI8434658.1"/>
    <property type="molecule type" value="Genomic_DNA"/>
</dbReference>
<evidence type="ECO:0000313" key="2">
    <source>
        <dbReference type="Proteomes" id="UP001064048"/>
    </source>
</evidence>
<protein>
    <submittedName>
        <fullName evidence="1">Uncharacterized protein</fullName>
    </submittedName>
</protein>
<gene>
    <name evidence="1" type="ORF">MSG28_003191</name>
</gene>
<name>A0ACC0KDW3_CHOFU</name>
<sequence>MPLLIDTDMILSASDQWLQLEQKWGTPIDLDTDDDYTPVMKTVFSTLDLMKSTFDSSLLLKKVRRNVGRSFSKNTVDYKDFLEDLHDAVRNTPEKQFYYISGQIVSAVSVEEICENIDDIFRSIEKLCSATSTVRLDQLKKKSSVYEVVQCSISTSNLSFDDTPVDTSVKEKSDTDDVDRYIDEVFGNFNSTIATLTDDNLDSSSKDSVTTLVKKFSSFLKSPRLVCSPKKKRQCCDKFRELAEFWQSQAFPKGN</sequence>
<comment type="caution">
    <text evidence="1">The sequence shown here is derived from an EMBL/GenBank/DDBJ whole genome shotgun (WGS) entry which is preliminary data.</text>
</comment>
<accession>A0ACC0KDW3</accession>
<proteinExistence type="predicted"/>
<evidence type="ECO:0000313" key="1">
    <source>
        <dbReference type="EMBL" id="KAI8434658.1"/>
    </source>
</evidence>
<organism evidence="1 2">
    <name type="scientific">Choristoneura fumiferana</name>
    <name type="common">Spruce budworm moth</name>
    <name type="synonym">Archips fumiferana</name>
    <dbReference type="NCBI Taxonomy" id="7141"/>
    <lineage>
        <taxon>Eukaryota</taxon>
        <taxon>Metazoa</taxon>
        <taxon>Ecdysozoa</taxon>
        <taxon>Arthropoda</taxon>
        <taxon>Hexapoda</taxon>
        <taxon>Insecta</taxon>
        <taxon>Pterygota</taxon>
        <taxon>Neoptera</taxon>
        <taxon>Endopterygota</taxon>
        <taxon>Lepidoptera</taxon>
        <taxon>Glossata</taxon>
        <taxon>Ditrysia</taxon>
        <taxon>Tortricoidea</taxon>
        <taxon>Tortricidae</taxon>
        <taxon>Tortricinae</taxon>
        <taxon>Choristoneura</taxon>
    </lineage>
</organism>
<dbReference type="Proteomes" id="UP001064048">
    <property type="component" value="Chromosome 5"/>
</dbReference>
<reference evidence="1 2" key="1">
    <citation type="journal article" date="2022" name="Genome Biol. Evol.">
        <title>The Spruce Budworm Genome: Reconstructing the Evolutionary History of Antifreeze Proteins.</title>
        <authorList>
            <person name="Beliveau C."/>
            <person name="Gagne P."/>
            <person name="Picq S."/>
            <person name="Vernygora O."/>
            <person name="Keeling C.I."/>
            <person name="Pinkney K."/>
            <person name="Doucet D."/>
            <person name="Wen F."/>
            <person name="Johnston J.S."/>
            <person name="Maaroufi H."/>
            <person name="Boyle B."/>
            <person name="Laroche J."/>
            <person name="Dewar K."/>
            <person name="Juretic N."/>
            <person name="Blackburn G."/>
            <person name="Nisole A."/>
            <person name="Brunet B."/>
            <person name="Brandao M."/>
            <person name="Lumley L."/>
            <person name="Duan J."/>
            <person name="Quan G."/>
            <person name="Lucarotti C.J."/>
            <person name="Roe A.D."/>
            <person name="Sperling F.A.H."/>
            <person name="Levesque R.C."/>
            <person name="Cusson M."/>
        </authorList>
    </citation>
    <scope>NUCLEOTIDE SEQUENCE [LARGE SCALE GENOMIC DNA]</scope>
    <source>
        <strain evidence="1">Glfc:IPQL:Cfum</strain>
    </source>
</reference>